<evidence type="ECO:0000313" key="2">
    <source>
        <dbReference type="Proteomes" id="UP001146430"/>
    </source>
</evidence>
<dbReference type="AlphaFoldDB" id="A0A9X3RWD3"/>
<proteinExistence type="predicted"/>
<gene>
    <name evidence="1" type="ORF">L8V01_11010</name>
</gene>
<dbReference type="RefSeq" id="WP_200287363.1">
    <property type="nucleotide sequence ID" value="NZ_JAKMUU010000010.1"/>
</dbReference>
<reference evidence="1" key="1">
    <citation type="submission" date="2022-02" db="EMBL/GenBank/DDBJ databases">
        <title>Corynebacterium sp. from urogenital microbiome.</title>
        <authorList>
            <person name="Cappelli E.A."/>
            <person name="Ribeiro T.G."/>
            <person name="Peixe L."/>
        </authorList>
    </citation>
    <scope>NUCLEOTIDE SEQUENCE</scope>
    <source>
        <strain evidence="1">C8Ua_181</strain>
    </source>
</reference>
<protein>
    <submittedName>
        <fullName evidence="1">Uncharacterized protein</fullName>
    </submittedName>
</protein>
<dbReference type="GeneID" id="81704896"/>
<accession>A0A9X3RWD3</accession>
<name>A0A9X3RWD3_9CORY</name>
<evidence type="ECO:0000313" key="1">
    <source>
        <dbReference type="EMBL" id="MCZ9307998.1"/>
    </source>
</evidence>
<dbReference type="EMBL" id="JAKMUU010000010">
    <property type="protein sequence ID" value="MCZ9307998.1"/>
    <property type="molecule type" value="Genomic_DNA"/>
</dbReference>
<sequence length="284" mass="31106">MLFGLFGKKNKAGRTLSRLTNVQLHASRDKAGFSFGAVIRQTPRATATVCFQVDNPDEISSEKIWDWEQAISEDESVISTAYTVDSTGSYMSVTFKQLDKTERKDSNEALTRLAAQLPDFYEFGEVVSTPMTDEQIYARVANAVGTSTGQWPELKVDTVEETTATITFDDVAAISFDVMDDGDLDALLRELVLEGELAGVARWTRIFRPGSESEEHDPGRHSGILTVAAEAGVEQIENAAAALISELSAVERLRVRRIYGRQMAGFLAGLGIGELAWDAEKVTV</sequence>
<dbReference type="Proteomes" id="UP001146430">
    <property type="component" value="Unassembled WGS sequence"/>
</dbReference>
<comment type="caution">
    <text evidence="1">The sequence shown here is derived from an EMBL/GenBank/DDBJ whole genome shotgun (WGS) entry which is preliminary data.</text>
</comment>
<organism evidence="1 2">
    <name type="scientific">Corynebacterium curieae</name>
    <dbReference type="NCBI Taxonomy" id="2913500"/>
    <lineage>
        <taxon>Bacteria</taxon>
        <taxon>Bacillati</taxon>
        <taxon>Actinomycetota</taxon>
        <taxon>Actinomycetes</taxon>
        <taxon>Mycobacteriales</taxon>
        <taxon>Corynebacteriaceae</taxon>
        <taxon>Corynebacterium</taxon>
    </lineage>
</organism>